<dbReference type="EMBL" id="ML213607">
    <property type="protein sequence ID" value="TFK37570.1"/>
    <property type="molecule type" value="Genomic_DNA"/>
</dbReference>
<sequence length="78" mass="8980">MCKHEVIGDFYRGCGHFHGRYFTGETLDCGSDSCKTSSAHKHKTTKACTCPEIVMEERRIQNMFQIPFPECQHQRAAR</sequence>
<keyword evidence="2" id="KW-1185">Reference proteome</keyword>
<accession>A0A5C3LXA2</accession>
<proteinExistence type="predicted"/>
<organism evidence="1 2">
    <name type="scientific">Crucibulum laeve</name>
    <dbReference type="NCBI Taxonomy" id="68775"/>
    <lineage>
        <taxon>Eukaryota</taxon>
        <taxon>Fungi</taxon>
        <taxon>Dikarya</taxon>
        <taxon>Basidiomycota</taxon>
        <taxon>Agaricomycotina</taxon>
        <taxon>Agaricomycetes</taxon>
        <taxon>Agaricomycetidae</taxon>
        <taxon>Agaricales</taxon>
        <taxon>Agaricineae</taxon>
        <taxon>Nidulariaceae</taxon>
        <taxon>Crucibulum</taxon>
    </lineage>
</organism>
<evidence type="ECO:0000313" key="1">
    <source>
        <dbReference type="EMBL" id="TFK37570.1"/>
    </source>
</evidence>
<evidence type="ECO:0000313" key="2">
    <source>
        <dbReference type="Proteomes" id="UP000308652"/>
    </source>
</evidence>
<gene>
    <name evidence="1" type="ORF">BDQ12DRAFT_684901</name>
</gene>
<dbReference type="OrthoDB" id="3197992at2759"/>
<dbReference type="AlphaFoldDB" id="A0A5C3LXA2"/>
<name>A0A5C3LXA2_9AGAR</name>
<protein>
    <submittedName>
        <fullName evidence="1">Uncharacterized protein</fullName>
    </submittedName>
</protein>
<dbReference type="Proteomes" id="UP000308652">
    <property type="component" value="Unassembled WGS sequence"/>
</dbReference>
<reference evidence="1 2" key="1">
    <citation type="journal article" date="2019" name="Nat. Ecol. Evol.">
        <title>Megaphylogeny resolves global patterns of mushroom evolution.</title>
        <authorList>
            <person name="Varga T."/>
            <person name="Krizsan K."/>
            <person name="Foldi C."/>
            <person name="Dima B."/>
            <person name="Sanchez-Garcia M."/>
            <person name="Sanchez-Ramirez S."/>
            <person name="Szollosi G.J."/>
            <person name="Szarkandi J.G."/>
            <person name="Papp V."/>
            <person name="Albert L."/>
            <person name="Andreopoulos W."/>
            <person name="Angelini C."/>
            <person name="Antonin V."/>
            <person name="Barry K.W."/>
            <person name="Bougher N.L."/>
            <person name="Buchanan P."/>
            <person name="Buyck B."/>
            <person name="Bense V."/>
            <person name="Catcheside P."/>
            <person name="Chovatia M."/>
            <person name="Cooper J."/>
            <person name="Damon W."/>
            <person name="Desjardin D."/>
            <person name="Finy P."/>
            <person name="Geml J."/>
            <person name="Haridas S."/>
            <person name="Hughes K."/>
            <person name="Justo A."/>
            <person name="Karasinski D."/>
            <person name="Kautmanova I."/>
            <person name="Kiss B."/>
            <person name="Kocsube S."/>
            <person name="Kotiranta H."/>
            <person name="LaButti K.M."/>
            <person name="Lechner B.E."/>
            <person name="Liimatainen K."/>
            <person name="Lipzen A."/>
            <person name="Lukacs Z."/>
            <person name="Mihaltcheva S."/>
            <person name="Morgado L.N."/>
            <person name="Niskanen T."/>
            <person name="Noordeloos M.E."/>
            <person name="Ohm R.A."/>
            <person name="Ortiz-Santana B."/>
            <person name="Ovrebo C."/>
            <person name="Racz N."/>
            <person name="Riley R."/>
            <person name="Savchenko A."/>
            <person name="Shiryaev A."/>
            <person name="Soop K."/>
            <person name="Spirin V."/>
            <person name="Szebenyi C."/>
            <person name="Tomsovsky M."/>
            <person name="Tulloss R.E."/>
            <person name="Uehling J."/>
            <person name="Grigoriev I.V."/>
            <person name="Vagvolgyi C."/>
            <person name="Papp T."/>
            <person name="Martin F.M."/>
            <person name="Miettinen O."/>
            <person name="Hibbett D.S."/>
            <person name="Nagy L.G."/>
        </authorList>
    </citation>
    <scope>NUCLEOTIDE SEQUENCE [LARGE SCALE GENOMIC DNA]</scope>
    <source>
        <strain evidence="1 2">CBS 166.37</strain>
    </source>
</reference>